<dbReference type="InterPro" id="IPR002509">
    <property type="entry name" value="NODB_dom"/>
</dbReference>
<accession>A0A8T9C5A2</accession>
<evidence type="ECO:0000259" key="2">
    <source>
        <dbReference type="PROSITE" id="PS51677"/>
    </source>
</evidence>
<proteinExistence type="predicted"/>
<dbReference type="InterPro" id="IPR011330">
    <property type="entry name" value="Glyco_hydro/deAcase_b/a-brl"/>
</dbReference>
<sequence length="324" mass="37003">FGAKQANRYIISIMGKKRVLISWGVDVDAVAGWLGSYGGEDSANDISRGIFAATVGTQRLLRMFEKYNIKATWFIPGHSLESFPEEMAAVRDAGHEIGLHGYSHENPADLTFEQQRIILDKTYRQITEFCGKPPKGSVAPWWESSAEGAQLLLDYGLEYDHSLSHHDCQAYYLRTGDTWKKIDYSKHPDTWMKPLIKGKETGLVEIPANWYIDDLPPMMFIKTAANSHGYVNPRDVEDIWRDHFDYCYREYDEFIFPISCHPDVSGRPQVILMHERLIEHFLKHEGVEFVTMEYISDDFKKRNPPSTGASMPAKAGSMLASRNL</sequence>
<dbReference type="EMBL" id="QGMK01000602">
    <property type="protein sequence ID" value="TVY80828.1"/>
    <property type="molecule type" value="Genomic_DNA"/>
</dbReference>
<feature type="non-terminal residue" evidence="3">
    <location>
        <position position="1"/>
    </location>
</feature>
<gene>
    <name evidence="3" type="primary">pgdA_1</name>
    <name evidence="3" type="ORF">LSUE1_G004814</name>
</gene>
<dbReference type="PANTHER" id="PTHR47561">
    <property type="entry name" value="POLYSACCHARIDE DEACETYLASE FAMILY PROTEIN (AFU_ORTHOLOGUE AFUA_6G05030)"/>
    <property type="match status" value="1"/>
</dbReference>
<dbReference type="Pfam" id="PF01522">
    <property type="entry name" value="Polysacc_deac_1"/>
    <property type="match status" value="1"/>
</dbReference>
<dbReference type="InterPro" id="IPR037950">
    <property type="entry name" value="PgdA-like"/>
</dbReference>
<evidence type="ECO:0000256" key="1">
    <source>
        <dbReference type="SAM" id="MobiDB-lite"/>
    </source>
</evidence>
<dbReference type="CDD" id="cd10938">
    <property type="entry name" value="CE4_HpPgdA_like"/>
    <property type="match status" value="1"/>
</dbReference>
<dbReference type="PROSITE" id="PS51677">
    <property type="entry name" value="NODB"/>
    <property type="match status" value="1"/>
</dbReference>
<comment type="caution">
    <text evidence="3">The sequence shown here is derived from an EMBL/GenBank/DDBJ whole genome shotgun (WGS) entry which is preliminary data.</text>
</comment>
<evidence type="ECO:0000313" key="3">
    <source>
        <dbReference type="EMBL" id="TVY80828.1"/>
    </source>
</evidence>
<dbReference type="GO" id="GO:0016810">
    <property type="term" value="F:hydrolase activity, acting on carbon-nitrogen (but not peptide) bonds"/>
    <property type="evidence" value="ECO:0007669"/>
    <property type="project" value="InterPro"/>
</dbReference>
<feature type="domain" description="NodB homology" evidence="2">
    <location>
        <begin position="42"/>
        <end position="249"/>
    </location>
</feature>
<evidence type="ECO:0000313" key="4">
    <source>
        <dbReference type="Proteomes" id="UP000469558"/>
    </source>
</evidence>
<dbReference type="PANTHER" id="PTHR47561:SF1">
    <property type="entry name" value="POLYSACCHARIDE DEACETYLASE FAMILY PROTEIN (AFU_ORTHOLOGUE AFUA_6G05030)"/>
    <property type="match status" value="1"/>
</dbReference>
<keyword evidence="4" id="KW-1185">Reference proteome</keyword>
<name>A0A8T9C5A2_9HELO</name>
<dbReference type="OrthoDB" id="3162524at2759"/>
<dbReference type="Proteomes" id="UP000469558">
    <property type="component" value="Unassembled WGS sequence"/>
</dbReference>
<dbReference type="AlphaFoldDB" id="A0A8T9C5A2"/>
<dbReference type="GO" id="GO:0005975">
    <property type="term" value="P:carbohydrate metabolic process"/>
    <property type="evidence" value="ECO:0007669"/>
    <property type="project" value="InterPro"/>
</dbReference>
<dbReference type="Gene3D" id="3.20.20.370">
    <property type="entry name" value="Glycoside hydrolase/deacetylase"/>
    <property type="match status" value="1"/>
</dbReference>
<feature type="region of interest" description="Disordered" evidence="1">
    <location>
        <begin position="303"/>
        <end position="324"/>
    </location>
</feature>
<dbReference type="SUPFAM" id="SSF88713">
    <property type="entry name" value="Glycoside hydrolase/deacetylase"/>
    <property type="match status" value="1"/>
</dbReference>
<reference evidence="3 4" key="1">
    <citation type="submission" date="2018-05" db="EMBL/GenBank/DDBJ databases">
        <title>Genome sequencing and assembly of the regulated plant pathogen Lachnellula willkommii and related sister species for the development of diagnostic species identification markers.</title>
        <authorList>
            <person name="Giroux E."/>
            <person name="Bilodeau G."/>
        </authorList>
    </citation>
    <scope>NUCLEOTIDE SEQUENCE [LARGE SCALE GENOMIC DNA]</scope>
    <source>
        <strain evidence="3 4">CBS 268.59</strain>
    </source>
</reference>
<protein>
    <submittedName>
        <fullName evidence="3">Peptidoglycan deacetylase</fullName>
    </submittedName>
</protein>
<organism evidence="3 4">
    <name type="scientific">Lachnellula suecica</name>
    <dbReference type="NCBI Taxonomy" id="602035"/>
    <lineage>
        <taxon>Eukaryota</taxon>
        <taxon>Fungi</taxon>
        <taxon>Dikarya</taxon>
        <taxon>Ascomycota</taxon>
        <taxon>Pezizomycotina</taxon>
        <taxon>Leotiomycetes</taxon>
        <taxon>Helotiales</taxon>
        <taxon>Lachnaceae</taxon>
        <taxon>Lachnellula</taxon>
    </lineage>
</organism>